<evidence type="ECO:0000313" key="3">
    <source>
        <dbReference type="Proteomes" id="UP001221898"/>
    </source>
</evidence>
<gene>
    <name evidence="2" type="ORF">AAFF_G00184200</name>
</gene>
<reference evidence="2" key="1">
    <citation type="journal article" date="2023" name="Science">
        <title>Genome structures resolve the early diversification of teleost fishes.</title>
        <authorList>
            <person name="Parey E."/>
            <person name="Louis A."/>
            <person name="Montfort J."/>
            <person name="Bouchez O."/>
            <person name="Roques C."/>
            <person name="Iampietro C."/>
            <person name="Lluch J."/>
            <person name="Castinel A."/>
            <person name="Donnadieu C."/>
            <person name="Desvignes T."/>
            <person name="Floi Bucao C."/>
            <person name="Jouanno E."/>
            <person name="Wen M."/>
            <person name="Mejri S."/>
            <person name="Dirks R."/>
            <person name="Jansen H."/>
            <person name="Henkel C."/>
            <person name="Chen W.J."/>
            <person name="Zahm M."/>
            <person name="Cabau C."/>
            <person name="Klopp C."/>
            <person name="Thompson A.W."/>
            <person name="Robinson-Rechavi M."/>
            <person name="Braasch I."/>
            <person name="Lecointre G."/>
            <person name="Bobe J."/>
            <person name="Postlethwait J.H."/>
            <person name="Berthelot C."/>
            <person name="Roest Crollius H."/>
            <person name="Guiguen Y."/>
        </authorList>
    </citation>
    <scope>NUCLEOTIDE SEQUENCE</scope>
    <source>
        <strain evidence="2">NC1722</strain>
    </source>
</reference>
<name>A0AAD7RK46_9TELE</name>
<dbReference type="AlphaFoldDB" id="A0AAD7RK46"/>
<accession>A0AAD7RK46</accession>
<comment type="caution">
    <text evidence="2">The sequence shown here is derived from an EMBL/GenBank/DDBJ whole genome shotgun (WGS) entry which is preliminary data.</text>
</comment>
<proteinExistence type="predicted"/>
<evidence type="ECO:0000256" key="1">
    <source>
        <dbReference type="SAM" id="MobiDB-lite"/>
    </source>
</evidence>
<dbReference type="Proteomes" id="UP001221898">
    <property type="component" value="Unassembled WGS sequence"/>
</dbReference>
<evidence type="ECO:0000313" key="2">
    <source>
        <dbReference type="EMBL" id="KAJ8385623.1"/>
    </source>
</evidence>
<feature type="compositionally biased region" description="Basic and acidic residues" evidence="1">
    <location>
        <begin position="47"/>
        <end position="71"/>
    </location>
</feature>
<organism evidence="2 3">
    <name type="scientific">Aldrovandia affinis</name>
    <dbReference type="NCBI Taxonomy" id="143900"/>
    <lineage>
        <taxon>Eukaryota</taxon>
        <taxon>Metazoa</taxon>
        <taxon>Chordata</taxon>
        <taxon>Craniata</taxon>
        <taxon>Vertebrata</taxon>
        <taxon>Euteleostomi</taxon>
        <taxon>Actinopterygii</taxon>
        <taxon>Neopterygii</taxon>
        <taxon>Teleostei</taxon>
        <taxon>Notacanthiformes</taxon>
        <taxon>Halosauridae</taxon>
        <taxon>Aldrovandia</taxon>
    </lineage>
</organism>
<dbReference type="EMBL" id="JAINUG010000245">
    <property type="protein sequence ID" value="KAJ8385623.1"/>
    <property type="molecule type" value="Genomic_DNA"/>
</dbReference>
<protein>
    <submittedName>
        <fullName evidence="2">Uncharacterized protein</fullName>
    </submittedName>
</protein>
<keyword evidence="3" id="KW-1185">Reference proteome</keyword>
<feature type="region of interest" description="Disordered" evidence="1">
    <location>
        <begin position="13"/>
        <end position="94"/>
    </location>
</feature>
<sequence>MLHAAAGAIAHPYIETYGPTDWHSPDIQSPSPDEDSADKDGGVYLQESKDSADKDGGVYLQESKDSADKDGGVYLQESTEGGQLGSARRKISRC</sequence>